<name>A0A3A9KMW4_9BACI</name>
<evidence type="ECO:0000256" key="5">
    <source>
        <dbReference type="ARBA" id="ARBA00022692"/>
    </source>
</evidence>
<evidence type="ECO:0000256" key="1">
    <source>
        <dbReference type="ARBA" id="ARBA00004429"/>
    </source>
</evidence>
<keyword evidence="6 8" id="KW-1133">Transmembrane helix</keyword>
<reference evidence="10 11" key="1">
    <citation type="submission" date="2017-10" db="EMBL/GenBank/DDBJ databases">
        <title>Bacillus sp. nov., a halophilic bacterium isolated from a Keqin Lake.</title>
        <authorList>
            <person name="Wang H."/>
        </authorList>
    </citation>
    <scope>NUCLEOTIDE SEQUENCE [LARGE SCALE GENOMIC DNA]</scope>
    <source>
        <strain evidence="10 11">KCTC 13187</strain>
    </source>
</reference>
<evidence type="ECO:0000256" key="3">
    <source>
        <dbReference type="ARBA" id="ARBA00022475"/>
    </source>
</evidence>
<dbReference type="Gene3D" id="1.10.3720.10">
    <property type="entry name" value="MetI-like"/>
    <property type="match status" value="1"/>
</dbReference>
<keyword evidence="2 8" id="KW-0813">Transport</keyword>
<organism evidence="10 11">
    <name type="scientific">Salipaludibacillus neizhouensis</name>
    <dbReference type="NCBI Taxonomy" id="885475"/>
    <lineage>
        <taxon>Bacteria</taxon>
        <taxon>Bacillati</taxon>
        <taxon>Bacillota</taxon>
        <taxon>Bacilli</taxon>
        <taxon>Bacillales</taxon>
        <taxon>Bacillaceae</taxon>
    </lineage>
</organism>
<evidence type="ECO:0000256" key="2">
    <source>
        <dbReference type="ARBA" id="ARBA00022448"/>
    </source>
</evidence>
<dbReference type="InterPro" id="IPR035906">
    <property type="entry name" value="MetI-like_sf"/>
</dbReference>
<dbReference type="GO" id="GO:0055085">
    <property type="term" value="P:transmembrane transport"/>
    <property type="evidence" value="ECO:0007669"/>
    <property type="project" value="InterPro"/>
</dbReference>
<keyword evidence="3" id="KW-1003">Cell membrane</keyword>
<gene>
    <name evidence="10" type="ORF">CR203_04290</name>
</gene>
<dbReference type="GO" id="GO:0005886">
    <property type="term" value="C:plasma membrane"/>
    <property type="evidence" value="ECO:0007669"/>
    <property type="project" value="UniProtKB-SubCell"/>
</dbReference>
<dbReference type="PROSITE" id="PS50928">
    <property type="entry name" value="ABC_TM1"/>
    <property type="match status" value="1"/>
</dbReference>
<dbReference type="Pfam" id="PF00528">
    <property type="entry name" value="BPD_transp_1"/>
    <property type="match status" value="1"/>
</dbReference>
<dbReference type="Proteomes" id="UP000281498">
    <property type="component" value="Unassembled WGS sequence"/>
</dbReference>
<dbReference type="RefSeq" id="WP_110936106.1">
    <property type="nucleotide sequence ID" value="NZ_KZ614146.1"/>
</dbReference>
<sequence length="267" mass="29570">MKNRHYSFLFSIIGLLVFFPVAFLIVTSFALQWTWPQILPTEWSTIGWNALIEEPKLFLALRTSIGIGAIVVFINLAIGFPAAKVLAFQSFKGKSFIEAFLLMPILIPGLAVAMGLHLTMIRIGVADHWAGVALVHLVPTIPYTIKIFRSGFERVGSFYELQALSLGASQKEVFTSIYLPQLITSIRSATFLIFVISLSQYALTAIIGGGNVVTLAMIYFPYLSSVNNAVIASFSLLFAGIPLLFILIIEIVIRMFIPYRSLTNTQQ</sequence>
<feature type="transmembrane region" description="Helical" evidence="8">
    <location>
        <begin position="231"/>
        <end position="253"/>
    </location>
</feature>
<evidence type="ECO:0000313" key="10">
    <source>
        <dbReference type="EMBL" id="RKL69255.1"/>
    </source>
</evidence>
<dbReference type="InterPro" id="IPR000515">
    <property type="entry name" value="MetI-like"/>
</dbReference>
<accession>A0A3A9KMW4</accession>
<dbReference type="PANTHER" id="PTHR43357:SF4">
    <property type="entry name" value="INNER MEMBRANE ABC TRANSPORTER PERMEASE PROTEIN YDCV"/>
    <property type="match status" value="1"/>
</dbReference>
<evidence type="ECO:0000256" key="8">
    <source>
        <dbReference type="RuleBase" id="RU363032"/>
    </source>
</evidence>
<dbReference type="CDD" id="cd06261">
    <property type="entry name" value="TM_PBP2"/>
    <property type="match status" value="1"/>
</dbReference>
<protein>
    <submittedName>
        <fullName evidence="10">ABC transporter permease</fullName>
    </submittedName>
</protein>
<comment type="similarity">
    <text evidence="8">Belongs to the binding-protein-dependent transport system permease family.</text>
</comment>
<keyword evidence="4" id="KW-0997">Cell inner membrane</keyword>
<evidence type="ECO:0000259" key="9">
    <source>
        <dbReference type="PROSITE" id="PS50928"/>
    </source>
</evidence>
<comment type="subcellular location">
    <subcellularLocation>
        <location evidence="1">Cell inner membrane</location>
        <topology evidence="1">Multi-pass membrane protein</topology>
    </subcellularLocation>
    <subcellularLocation>
        <location evidence="8">Cell membrane</location>
        <topology evidence="8">Multi-pass membrane protein</topology>
    </subcellularLocation>
</comment>
<dbReference type="SUPFAM" id="SSF161098">
    <property type="entry name" value="MetI-like"/>
    <property type="match status" value="1"/>
</dbReference>
<feature type="transmembrane region" description="Helical" evidence="8">
    <location>
        <begin position="191"/>
        <end position="219"/>
    </location>
</feature>
<comment type="caution">
    <text evidence="10">The sequence shown here is derived from an EMBL/GenBank/DDBJ whole genome shotgun (WGS) entry which is preliminary data.</text>
</comment>
<feature type="transmembrane region" description="Helical" evidence="8">
    <location>
        <begin position="7"/>
        <end position="31"/>
    </location>
</feature>
<feature type="transmembrane region" description="Helical" evidence="8">
    <location>
        <begin position="65"/>
        <end position="87"/>
    </location>
</feature>
<keyword evidence="5 8" id="KW-0812">Transmembrane</keyword>
<evidence type="ECO:0000256" key="4">
    <source>
        <dbReference type="ARBA" id="ARBA00022519"/>
    </source>
</evidence>
<evidence type="ECO:0000313" key="11">
    <source>
        <dbReference type="Proteomes" id="UP000281498"/>
    </source>
</evidence>
<evidence type="ECO:0000256" key="7">
    <source>
        <dbReference type="ARBA" id="ARBA00023136"/>
    </source>
</evidence>
<keyword evidence="11" id="KW-1185">Reference proteome</keyword>
<dbReference type="PANTHER" id="PTHR43357">
    <property type="entry name" value="INNER MEMBRANE ABC TRANSPORTER PERMEASE PROTEIN YDCV"/>
    <property type="match status" value="1"/>
</dbReference>
<feature type="domain" description="ABC transmembrane type-1" evidence="9">
    <location>
        <begin position="61"/>
        <end position="249"/>
    </location>
</feature>
<dbReference type="OrthoDB" id="9782004at2"/>
<dbReference type="AlphaFoldDB" id="A0A3A9KMW4"/>
<dbReference type="EMBL" id="PDOE01000001">
    <property type="protein sequence ID" value="RKL69255.1"/>
    <property type="molecule type" value="Genomic_DNA"/>
</dbReference>
<feature type="transmembrane region" description="Helical" evidence="8">
    <location>
        <begin position="99"/>
        <end position="123"/>
    </location>
</feature>
<proteinExistence type="inferred from homology"/>
<evidence type="ECO:0000256" key="6">
    <source>
        <dbReference type="ARBA" id="ARBA00022989"/>
    </source>
</evidence>
<keyword evidence="7 8" id="KW-0472">Membrane</keyword>